<proteinExistence type="predicted"/>
<protein>
    <submittedName>
        <fullName evidence="1">Uncharacterized protein</fullName>
    </submittedName>
</protein>
<evidence type="ECO:0000313" key="1">
    <source>
        <dbReference type="EMBL" id="KKN51657.1"/>
    </source>
</evidence>
<gene>
    <name evidence="1" type="ORF">LCGC14_0620650</name>
</gene>
<dbReference type="AlphaFoldDB" id="A0A0F9RP90"/>
<organism evidence="1">
    <name type="scientific">marine sediment metagenome</name>
    <dbReference type="NCBI Taxonomy" id="412755"/>
    <lineage>
        <taxon>unclassified sequences</taxon>
        <taxon>metagenomes</taxon>
        <taxon>ecological metagenomes</taxon>
    </lineage>
</organism>
<sequence length="192" mass="22249">MSDNLEAHLLRKKSKAMDAFIAEFGTLIDGYDCGDGDYINDQWYKLKTQHLGSDKKVLEPVMYVFTMNGDFDALLEMSFEDAERYAMQHMAACGEEPNYRTAYGTAPEYHTVDYGTDNKRHIPSARHSISTLRIVEPRTSLKSNRSWDYTENRGEFAEWEKFTQEAKELSIKANGGDYYQWPWPIPEEEDQS</sequence>
<reference evidence="1" key="1">
    <citation type="journal article" date="2015" name="Nature">
        <title>Complex archaea that bridge the gap between prokaryotes and eukaryotes.</title>
        <authorList>
            <person name="Spang A."/>
            <person name="Saw J.H."/>
            <person name="Jorgensen S.L."/>
            <person name="Zaremba-Niedzwiedzka K."/>
            <person name="Martijn J."/>
            <person name="Lind A.E."/>
            <person name="van Eijk R."/>
            <person name="Schleper C."/>
            <person name="Guy L."/>
            <person name="Ettema T.J."/>
        </authorList>
    </citation>
    <scope>NUCLEOTIDE SEQUENCE</scope>
</reference>
<dbReference type="EMBL" id="LAZR01001054">
    <property type="protein sequence ID" value="KKN51657.1"/>
    <property type="molecule type" value="Genomic_DNA"/>
</dbReference>
<accession>A0A0F9RP90</accession>
<name>A0A0F9RP90_9ZZZZ</name>
<comment type="caution">
    <text evidence="1">The sequence shown here is derived from an EMBL/GenBank/DDBJ whole genome shotgun (WGS) entry which is preliminary data.</text>
</comment>